<evidence type="ECO:0000313" key="13">
    <source>
        <dbReference type="EMBL" id="TCD12372.1"/>
    </source>
</evidence>
<dbReference type="NCBIfam" id="TIGR00214">
    <property type="entry name" value="lipB"/>
    <property type="match status" value="1"/>
</dbReference>
<evidence type="ECO:0000256" key="10">
    <source>
        <dbReference type="PIRSR" id="PIRSR016262-3"/>
    </source>
</evidence>
<feature type="active site" description="Acyl-thioester intermediate" evidence="6 8">
    <location>
        <position position="210"/>
    </location>
</feature>
<dbReference type="GO" id="GO:0005737">
    <property type="term" value="C:cytoplasm"/>
    <property type="evidence" value="ECO:0007669"/>
    <property type="project" value="UniProtKB-SubCell"/>
</dbReference>
<dbReference type="SUPFAM" id="SSF55681">
    <property type="entry name" value="Class II aaRS and biotin synthetases"/>
    <property type="match status" value="1"/>
</dbReference>
<reference evidence="13 14" key="1">
    <citation type="journal article" date="2015" name="Antonie Van Leeuwenhoek">
        <title>Oricola cellulosilytica gen. nov., sp. nov., a cellulose-degrading bacterium of the family Phyllobacteriaceae isolated from surface seashore water, and emended descriptions of Mesorhizobium loti and Phyllobacterium myrsinacearum.</title>
        <authorList>
            <person name="Hameed A."/>
            <person name="Shahina M."/>
            <person name="Lai W.A."/>
            <person name="Lin S.Y."/>
            <person name="Young L.S."/>
            <person name="Liu Y.C."/>
            <person name="Hsu Y.H."/>
            <person name="Young C.C."/>
        </authorList>
    </citation>
    <scope>NUCLEOTIDE SEQUENCE [LARGE SCALE GENOMIC DNA]</scope>
    <source>
        <strain evidence="13 14">KCTC 52183</strain>
    </source>
</reference>
<dbReference type="FunFam" id="3.30.930.10:FF:000159">
    <property type="entry name" value="Octanoyltransferase"/>
    <property type="match status" value="1"/>
</dbReference>
<dbReference type="InterPro" id="IPR004143">
    <property type="entry name" value="BPL_LPL_catalytic"/>
</dbReference>
<dbReference type="InterPro" id="IPR045864">
    <property type="entry name" value="aa-tRNA-synth_II/BPL/LPL"/>
</dbReference>
<keyword evidence="4 6" id="KW-0012">Acyltransferase</keyword>
<organism evidence="13 14">
    <name type="scientific">Oricola cellulosilytica</name>
    <dbReference type="NCBI Taxonomy" id="1429082"/>
    <lineage>
        <taxon>Bacteria</taxon>
        <taxon>Pseudomonadati</taxon>
        <taxon>Pseudomonadota</taxon>
        <taxon>Alphaproteobacteria</taxon>
        <taxon>Hyphomicrobiales</taxon>
        <taxon>Ahrensiaceae</taxon>
        <taxon>Oricola</taxon>
    </lineage>
</organism>
<dbReference type="EC" id="2.3.1.181" evidence="6 7"/>
<dbReference type="AlphaFoldDB" id="A0A4R0P9F7"/>
<dbReference type="PROSITE" id="PS01313">
    <property type="entry name" value="LIPB"/>
    <property type="match status" value="1"/>
</dbReference>
<evidence type="ECO:0000256" key="3">
    <source>
        <dbReference type="ARBA" id="ARBA00022679"/>
    </source>
</evidence>
<evidence type="ECO:0000313" key="14">
    <source>
        <dbReference type="Proteomes" id="UP000291301"/>
    </source>
</evidence>
<comment type="similarity">
    <text evidence="6 7">Belongs to the LipB family.</text>
</comment>
<dbReference type="Pfam" id="PF21948">
    <property type="entry name" value="LplA-B_cat"/>
    <property type="match status" value="1"/>
</dbReference>
<dbReference type="UniPathway" id="UPA00538">
    <property type="reaction ID" value="UER00592"/>
</dbReference>
<dbReference type="NCBIfam" id="NF010921">
    <property type="entry name" value="PRK14341.1"/>
    <property type="match status" value="1"/>
</dbReference>
<feature type="binding site" evidence="6 9">
    <location>
        <begin position="99"/>
        <end position="106"/>
    </location>
    <ligand>
        <name>substrate</name>
    </ligand>
</feature>
<feature type="region of interest" description="Disordered" evidence="11">
    <location>
        <begin position="1"/>
        <end position="24"/>
    </location>
</feature>
<protein>
    <recommendedName>
        <fullName evidence="6 7">Octanoyltransferase</fullName>
        <ecNumber evidence="6 7">2.3.1.181</ecNumber>
    </recommendedName>
    <alternativeName>
        <fullName evidence="6">Lipoate-protein ligase B</fullName>
    </alternativeName>
    <alternativeName>
        <fullName evidence="6">Lipoyl/octanoyl transferase</fullName>
    </alternativeName>
    <alternativeName>
        <fullName evidence="6">Octanoyl-[acyl-carrier-protein]-protein N-octanoyltransferase</fullName>
    </alternativeName>
</protein>
<evidence type="ECO:0000256" key="7">
    <source>
        <dbReference type="PIRNR" id="PIRNR016262"/>
    </source>
</evidence>
<keyword evidence="14" id="KW-1185">Reference proteome</keyword>
<dbReference type="RefSeq" id="WP_131570515.1">
    <property type="nucleotide sequence ID" value="NZ_JAINFK010000005.1"/>
</dbReference>
<dbReference type="PANTHER" id="PTHR10993:SF7">
    <property type="entry name" value="LIPOYLTRANSFERASE 2, MITOCHONDRIAL-RELATED"/>
    <property type="match status" value="1"/>
</dbReference>
<sequence length="253" mass="27886">MPLSSSDTDRPNVRNALADGGTFLPASGTPPVEWRISDGLVEYEDAVAAMEARVDAIRNNGAPELIWLLEHPPLYTAGTSAKSDDLLVSDRFPVFRSGRGGEFTYHGPGQRVAYVMLDLKRRREDIRAFVAALEEWVIGTLRRFNVKGERRENRVGVWVVRPDKIPTVHGASAEDKIAAIGIRLRKWVSFHGIAINCEPDLDHYNGIIPCGIAEHGVTSLVDLGLPVTMNDVDLALREAFEEVFGAVDSTGRR</sequence>
<comment type="miscellaneous">
    <text evidence="6">In the reaction, the free carboxyl group of octanoic acid is attached via an amide linkage to the epsilon-amino group of a specific lysine residue of lipoyl domains of lipoate-dependent enzymes.</text>
</comment>
<dbReference type="Gene3D" id="3.30.930.10">
    <property type="entry name" value="Bira Bifunctional Protein, Domain 2"/>
    <property type="match status" value="1"/>
</dbReference>
<evidence type="ECO:0000256" key="2">
    <source>
        <dbReference type="ARBA" id="ARBA00022490"/>
    </source>
</evidence>
<name>A0A4R0P9F7_9HYPH</name>
<dbReference type="PROSITE" id="PS51733">
    <property type="entry name" value="BPL_LPL_CATALYTIC"/>
    <property type="match status" value="1"/>
</dbReference>
<evidence type="ECO:0000256" key="9">
    <source>
        <dbReference type="PIRSR" id="PIRSR016262-2"/>
    </source>
</evidence>
<keyword evidence="3 6" id="KW-0808">Transferase</keyword>
<comment type="caution">
    <text evidence="13">The sequence shown here is derived from an EMBL/GenBank/DDBJ whole genome shotgun (WGS) entry which is preliminary data.</text>
</comment>
<feature type="binding site" evidence="6 9">
    <location>
        <begin position="192"/>
        <end position="194"/>
    </location>
    <ligand>
        <name>substrate</name>
    </ligand>
</feature>
<evidence type="ECO:0000259" key="12">
    <source>
        <dbReference type="PROSITE" id="PS51733"/>
    </source>
</evidence>
<evidence type="ECO:0000256" key="5">
    <source>
        <dbReference type="ARBA" id="ARBA00024732"/>
    </source>
</evidence>
<dbReference type="GO" id="GO:0033819">
    <property type="term" value="F:lipoyl(octanoyl) transferase activity"/>
    <property type="evidence" value="ECO:0007669"/>
    <property type="project" value="UniProtKB-EC"/>
</dbReference>
<comment type="function">
    <text evidence="5 6 7">Catalyzes the transfer of endogenously produced octanoic acid from octanoyl-acyl-carrier-protein onto the lipoyl domains of lipoate-dependent enzymes. Lipoyl-ACP can also act as a substrate although octanoyl-ACP is likely to be the physiological substrate.</text>
</comment>
<dbReference type="PANTHER" id="PTHR10993">
    <property type="entry name" value="OCTANOYLTRANSFERASE"/>
    <property type="match status" value="1"/>
</dbReference>
<evidence type="ECO:0000256" key="11">
    <source>
        <dbReference type="SAM" id="MobiDB-lite"/>
    </source>
</evidence>
<gene>
    <name evidence="6 13" type="primary">lipB</name>
    <name evidence="13" type="ORF">E0D97_15305</name>
</gene>
<feature type="site" description="Lowers pKa of active site Cys" evidence="6 10">
    <location>
        <position position="176"/>
    </location>
</feature>
<dbReference type="HAMAP" id="MF_00013">
    <property type="entry name" value="LipB"/>
    <property type="match status" value="1"/>
</dbReference>
<evidence type="ECO:0000256" key="4">
    <source>
        <dbReference type="ARBA" id="ARBA00023315"/>
    </source>
</evidence>
<comment type="pathway">
    <text evidence="1 6 7">Protein modification; protein lipoylation via endogenous pathway; protein N(6)-(lipoyl)lysine from octanoyl-[acyl-carrier-protein]: step 1/2.</text>
</comment>
<evidence type="ECO:0000256" key="1">
    <source>
        <dbReference type="ARBA" id="ARBA00004821"/>
    </source>
</evidence>
<accession>A0A4R0P9F7</accession>
<evidence type="ECO:0000256" key="6">
    <source>
        <dbReference type="HAMAP-Rule" id="MF_00013"/>
    </source>
</evidence>
<dbReference type="GO" id="GO:0009249">
    <property type="term" value="P:protein lipoylation"/>
    <property type="evidence" value="ECO:0007669"/>
    <property type="project" value="InterPro"/>
</dbReference>
<keyword evidence="2 6" id="KW-0963">Cytoplasm</keyword>
<feature type="binding site" evidence="6 9">
    <location>
        <begin position="179"/>
        <end position="181"/>
    </location>
    <ligand>
        <name>substrate</name>
    </ligand>
</feature>
<dbReference type="PIRSF" id="PIRSF016262">
    <property type="entry name" value="LPLase"/>
    <property type="match status" value="1"/>
</dbReference>
<dbReference type="InterPro" id="IPR000544">
    <property type="entry name" value="Octanoyltransferase"/>
</dbReference>
<proteinExistence type="inferred from homology"/>
<dbReference type="NCBIfam" id="NF010925">
    <property type="entry name" value="PRK14345.1"/>
    <property type="match status" value="1"/>
</dbReference>
<dbReference type="EMBL" id="SJST01000007">
    <property type="protein sequence ID" value="TCD12372.1"/>
    <property type="molecule type" value="Genomic_DNA"/>
</dbReference>
<evidence type="ECO:0000256" key="8">
    <source>
        <dbReference type="PIRSR" id="PIRSR016262-1"/>
    </source>
</evidence>
<dbReference type="CDD" id="cd16444">
    <property type="entry name" value="LipB"/>
    <property type="match status" value="1"/>
</dbReference>
<comment type="catalytic activity">
    <reaction evidence="6 7">
        <text>octanoyl-[ACP] + L-lysyl-[protein] = N(6)-octanoyl-L-lysyl-[protein] + holo-[ACP] + H(+)</text>
        <dbReference type="Rhea" id="RHEA:17665"/>
        <dbReference type="Rhea" id="RHEA-COMP:9636"/>
        <dbReference type="Rhea" id="RHEA-COMP:9685"/>
        <dbReference type="Rhea" id="RHEA-COMP:9752"/>
        <dbReference type="Rhea" id="RHEA-COMP:9928"/>
        <dbReference type="ChEBI" id="CHEBI:15378"/>
        <dbReference type="ChEBI" id="CHEBI:29969"/>
        <dbReference type="ChEBI" id="CHEBI:64479"/>
        <dbReference type="ChEBI" id="CHEBI:78463"/>
        <dbReference type="ChEBI" id="CHEBI:78809"/>
        <dbReference type="EC" id="2.3.1.181"/>
    </reaction>
</comment>
<comment type="subcellular location">
    <subcellularLocation>
        <location evidence="6">Cytoplasm</location>
    </subcellularLocation>
</comment>
<feature type="domain" description="BPL/LPL catalytic" evidence="12">
    <location>
        <begin position="60"/>
        <end position="248"/>
    </location>
</feature>
<dbReference type="OrthoDB" id="9787061at2"/>
<dbReference type="InterPro" id="IPR020605">
    <property type="entry name" value="Octanoyltransferase_CS"/>
</dbReference>
<dbReference type="Proteomes" id="UP000291301">
    <property type="component" value="Unassembled WGS sequence"/>
</dbReference>